<organism evidence="7 8">
    <name type="scientific">Rhodanobacter terrae</name>
    <dbReference type="NCBI Taxonomy" id="418647"/>
    <lineage>
        <taxon>Bacteria</taxon>
        <taxon>Pseudomonadati</taxon>
        <taxon>Pseudomonadota</taxon>
        <taxon>Gammaproteobacteria</taxon>
        <taxon>Lysobacterales</taxon>
        <taxon>Rhodanobacteraceae</taxon>
        <taxon>Rhodanobacter</taxon>
    </lineage>
</organism>
<evidence type="ECO:0000256" key="1">
    <source>
        <dbReference type="ARBA" id="ARBA00001947"/>
    </source>
</evidence>
<dbReference type="InterPro" id="IPR020843">
    <property type="entry name" value="ER"/>
</dbReference>
<dbReference type="InterPro" id="IPR011032">
    <property type="entry name" value="GroES-like_sf"/>
</dbReference>
<keyword evidence="2 5" id="KW-0479">Metal-binding</keyword>
<sequence>MSTIKGWAVNAAGQPLEPATFDAGALGAEEVEVAVDYCGICHSDLSMIRDEWGNARYPFIPGHEVIGRITALGAHAKGLSVGQRVGIGWTAESCMHCRQCLSGDQNLCASSVATIGGRHGGFADKLRAHWAWTIPLPDGIDLASAGPLLCGGITVFKPFLAYDIKPTARVGVVGIGGLGHMAIKFAAAWGCEVTAFTSTAAKADEARGFGANHVVASRDSDAIKAIAGTLDLLLVTVNVPLDWNALLGTLAPKGRMHVVGVVLEPIPVPAFALIAGQRDVSGSPSGSPVDIARMLDFAARHDIRPQVEMFPMAKVNEALKQLADGKARYRIVLEAEGR</sequence>
<dbReference type="InterPro" id="IPR029752">
    <property type="entry name" value="D-isomer_DH_CS1"/>
</dbReference>
<dbReference type="Proteomes" id="UP001596111">
    <property type="component" value="Unassembled WGS sequence"/>
</dbReference>
<dbReference type="SUPFAM" id="SSF50129">
    <property type="entry name" value="GroES-like"/>
    <property type="match status" value="1"/>
</dbReference>
<name>A0ABW0SZ76_9GAMM</name>
<dbReference type="EC" id="1.1.-.-" evidence="7"/>
<evidence type="ECO:0000313" key="8">
    <source>
        <dbReference type="Proteomes" id="UP001596111"/>
    </source>
</evidence>
<evidence type="ECO:0000256" key="4">
    <source>
        <dbReference type="ARBA" id="ARBA00023002"/>
    </source>
</evidence>
<keyword evidence="3 5" id="KW-0862">Zinc</keyword>
<dbReference type="SMART" id="SM00829">
    <property type="entry name" value="PKS_ER"/>
    <property type="match status" value="1"/>
</dbReference>
<dbReference type="SUPFAM" id="SSF51735">
    <property type="entry name" value="NAD(P)-binding Rossmann-fold domains"/>
    <property type="match status" value="1"/>
</dbReference>
<evidence type="ECO:0000313" key="7">
    <source>
        <dbReference type="EMBL" id="MFC5582142.1"/>
    </source>
</evidence>
<dbReference type="InterPro" id="IPR047109">
    <property type="entry name" value="CAD-like"/>
</dbReference>
<dbReference type="InterPro" id="IPR036291">
    <property type="entry name" value="NAD(P)-bd_dom_sf"/>
</dbReference>
<keyword evidence="8" id="KW-1185">Reference proteome</keyword>
<evidence type="ECO:0000259" key="6">
    <source>
        <dbReference type="SMART" id="SM00829"/>
    </source>
</evidence>
<gene>
    <name evidence="7" type="ORF">ACFPPB_13545</name>
</gene>
<dbReference type="PROSITE" id="PS00059">
    <property type="entry name" value="ADH_ZINC"/>
    <property type="match status" value="1"/>
</dbReference>
<comment type="similarity">
    <text evidence="5">Belongs to the zinc-containing alcohol dehydrogenase family.</text>
</comment>
<accession>A0ABW0SZ76</accession>
<dbReference type="RefSeq" id="WP_377327942.1">
    <property type="nucleotide sequence ID" value="NZ_JBHSNG010000014.1"/>
</dbReference>
<evidence type="ECO:0000256" key="3">
    <source>
        <dbReference type="ARBA" id="ARBA00022833"/>
    </source>
</evidence>
<dbReference type="Gene3D" id="3.40.50.720">
    <property type="entry name" value="NAD(P)-binding Rossmann-like Domain"/>
    <property type="match status" value="1"/>
</dbReference>
<dbReference type="InterPro" id="IPR013149">
    <property type="entry name" value="ADH-like_C"/>
</dbReference>
<protein>
    <submittedName>
        <fullName evidence="7">NAD(P)-dependent alcohol dehydrogenase</fullName>
        <ecNumber evidence="7">1.1.-.-</ecNumber>
    </submittedName>
</protein>
<dbReference type="EMBL" id="JBHSNG010000014">
    <property type="protein sequence ID" value="MFC5582142.1"/>
    <property type="molecule type" value="Genomic_DNA"/>
</dbReference>
<dbReference type="CDD" id="cd05283">
    <property type="entry name" value="CAD1"/>
    <property type="match status" value="1"/>
</dbReference>
<dbReference type="PROSITE" id="PS00065">
    <property type="entry name" value="D_2_HYDROXYACID_DH_1"/>
    <property type="match status" value="1"/>
</dbReference>
<proteinExistence type="inferred from homology"/>
<dbReference type="Pfam" id="PF00107">
    <property type="entry name" value="ADH_zinc_N"/>
    <property type="match status" value="1"/>
</dbReference>
<reference evidence="8" key="1">
    <citation type="journal article" date="2019" name="Int. J. Syst. Evol. Microbiol.">
        <title>The Global Catalogue of Microorganisms (GCM) 10K type strain sequencing project: providing services to taxonomists for standard genome sequencing and annotation.</title>
        <authorList>
            <consortium name="The Broad Institute Genomics Platform"/>
            <consortium name="The Broad Institute Genome Sequencing Center for Infectious Disease"/>
            <person name="Wu L."/>
            <person name="Ma J."/>
        </authorList>
    </citation>
    <scope>NUCLEOTIDE SEQUENCE [LARGE SCALE GENOMIC DNA]</scope>
    <source>
        <strain evidence="8">CGMCC 1.13587</strain>
    </source>
</reference>
<comment type="caution">
    <text evidence="7">The sequence shown here is derived from an EMBL/GenBank/DDBJ whole genome shotgun (WGS) entry which is preliminary data.</text>
</comment>
<dbReference type="InterPro" id="IPR002328">
    <property type="entry name" value="ADH_Zn_CS"/>
</dbReference>
<dbReference type="Pfam" id="PF08240">
    <property type="entry name" value="ADH_N"/>
    <property type="match status" value="1"/>
</dbReference>
<comment type="cofactor">
    <cofactor evidence="1 5">
        <name>Zn(2+)</name>
        <dbReference type="ChEBI" id="CHEBI:29105"/>
    </cofactor>
</comment>
<dbReference type="InterPro" id="IPR013154">
    <property type="entry name" value="ADH-like_N"/>
</dbReference>
<evidence type="ECO:0000256" key="5">
    <source>
        <dbReference type="RuleBase" id="RU361277"/>
    </source>
</evidence>
<dbReference type="Gene3D" id="3.90.180.10">
    <property type="entry name" value="Medium-chain alcohol dehydrogenases, catalytic domain"/>
    <property type="match status" value="1"/>
</dbReference>
<keyword evidence="4 7" id="KW-0560">Oxidoreductase</keyword>
<dbReference type="PANTHER" id="PTHR42683">
    <property type="entry name" value="ALDEHYDE REDUCTASE"/>
    <property type="match status" value="1"/>
</dbReference>
<evidence type="ECO:0000256" key="2">
    <source>
        <dbReference type="ARBA" id="ARBA00022723"/>
    </source>
</evidence>
<dbReference type="GO" id="GO:0016491">
    <property type="term" value="F:oxidoreductase activity"/>
    <property type="evidence" value="ECO:0007669"/>
    <property type="project" value="UniProtKB-KW"/>
</dbReference>
<feature type="domain" description="Enoyl reductase (ER)" evidence="6">
    <location>
        <begin position="13"/>
        <end position="333"/>
    </location>
</feature>